<organism evidence="1 2">
    <name type="scientific">Trifolium pratense</name>
    <name type="common">Red clover</name>
    <dbReference type="NCBI Taxonomy" id="57577"/>
    <lineage>
        <taxon>Eukaryota</taxon>
        <taxon>Viridiplantae</taxon>
        <taxon>Streptophyta</taxon>
        <taxon>Embryophyta</taxon>
        <taxon>Tracheophyta</taxon>
        <taxon>Spermatophyta</taxon>
        <taxon>Magnoliopsida</taxon>
        <taxon>eudicotyledons</taxon>
        <taxon>Gunneridae</taxon>
        <taxon>Pentapetalae</taxon>
        <taxon>rosids</taxon>
        <taxon>fabids</taxon>
        <taxon>Fabales</taxon>
        <taxon>Fabaceae</taxon>
        <taxon>Papilionoideae</taxon>
        <taxon>50 kb inversion clade</taxon>
        <taxon>NPAAA clade</taxon>
        <taxon>Hologalegina</taxon>
        <taxon>IRL clade</taxon>
        <taxon>Trifolieae</taxon>
        <taxon>Trifolium</taxon>
    </lineage>
</organism>
<name>A0ACB0IZN5_TRIPR</name>
<dbReference type="Proteomes" id="UP001177021">
    <property type="component" value="Unassembled WGS sequence"/>
</dbReference>
<reference evidence="1" key="1">
    <citation type="submission" date="2023-10" db="EMBL/GenBank/DDBJ databases">
        <authorList>
            <person name="Rodriguez Cubillos JULIANA M."/>
            <person name="De Vega J."/>
        </authorList>
    </citation>
    <scope>NUCLEOTIDE SEQUENCE</scope>
</reference>
<dbReference type="EMBL" id="CASHSV030000013">
    <property type="protein sequence ID" value="CAJ2637560.1"/>
    <property type="molecule type" value="Genomic_DNA"/>
</dbReference>
<gene>
    <name evidence="1" type="ORF">MILVUS5_LOCUS7903</name>
</gene>
<accession>A0ACB0IZN5</accession>
<evidence type="ECO:0000313" key="1">
    <source>
        <dbReference type="EMBL" id="CAJ2637560.1"/>
    </source>
</evidence>
<sequence length="1336" mass="149352">MDLMGPIQVESLGGKKYVLVIVDDFSRYTWVNFIREKSETFEEFKNLCIQLQKEKDCGIVRIRSDHGKEFENSKFADFCAAEGIIHEFSSPITPQQNGVVERKNRTLQESARVMLHAKNVPYKFWAEAMNTACYIHNRVTLRKGTATTLYELWKNRKPTVKYFHVFGSKCYILADREPRRKLDPKSDEGIFLGYSTNSRAYRVFNSRTRTMMESINVVVDDSDTTSADPVEETDVITPVPTPDDDQTEPEPDQHSESTTEVPRPNKGPSTRTQKNHPLELVIGNPNQGIATRRSKEAISNSCFISKIEPKSVKEALTDEYWINAMQDELTQFKRSEVWDLVPRPDGINVIGTKWVYKNKTDENGDITRNKARLVAQGYTQIEGVDFDETFAPVARLESIRLLLAVACILKFKLYQMDVKSAFLNGYLNEEVYVEQPKGFVDPSFPNHVYKLKKALYGLKQAPRAWYERLTEFLVSHGYKKGGNDKTLFVREEKGKLMIAQIYVDDIVFGGMSREMVEHFVHQMQSEFEMSLVGELTYFLGLQVKQMEDTIFISQEKYARNIVKKFGMEGGSHKRTPAPTHLKLTKDEKGVDVDQSLYRSMIGSLLYLTASRPDIMFAVGVCARYQSEPKMSHLTQVKRIFKYVNGTCGYGILYSHGNDSTLIGYCDADWAGSADDRKSTSGACFFLGNNLVSWFSKKQNSVSLSTAEAEYIAAGSSCSQLLWMRQMLKEYSVEQDVMTLYCDNLSAINISKNPIQHSRTKHIDIRHHFIRELVEEKIVKLEHIASEEQLADIFTKALDARKSLQHLFYFQNTQPTAQLPVFVPNTNRTASSLAQNLSNFFTNSGLIFTFLRKTYSIIMSDSAKSSPTENEGVPSPQMAINAIPLNTIPATSPTIRRKSVAKKDKSSRTSTNPSSPSASIKVSKRKNKKSKSESRRSFTMSELHVDPLPSSGVATPVLKAAEVNVDTSGKNSLNQNLNVPNPAETLGIKDPAVSEKLGKTVPKPPTVVDANIGASTETNEAVADESLKKTAPETHVAPNVATHGAAPNVVPDVTTSLAQENLVDYSESDESPPPKATDKETVPDKVVNETPEVIIVNENETTVSDKAIPAHSEASVARRTRSRVNKGVETASTPVQTPKPSKAGKATGKKPVYGPPKPVSKVVPRSETKKRKAPPTSDSDFEPETDVAASGSTSRKSIGRKKVPQTVPYAPLDNVSFHLENGSARWKFVYHRRLALERNLKNDILECPSVVEALEYAGLMKTVVGLDKCYDRLVKEFLINVAADCNDPASPEYRQVFVRGKCVQFSPIVINQYLQRSSDEVAPLKATDNEICKDCCP</sequence>
<evidence type="ECO:0000313" key="2">
    <source>
        <dbReference type="Proteomes" id="UP001177021"/>
    </source>
</evidence>
<proteinExistence type="predicted"/>
<protein>
    <submittedName>
        <fullName evidence="1">Uncharacterized protein</fullName>
    </submittedName>
</protein>
<comment type="caution">
    <text evidence="1">The sequence shown here is derived from an EMBL/GenBank/DDBJ whole genome shotgun (WGS) entry which is preliminary data.</text>
</comment>
<keyword evidence="2" id="KW-1185">Reference proteome</keyword>